<comment type="caution">
    <text evidence="14">The sequence shown here is derived from an EMBL/GenBank/DDBJ whole genome shotgun (WGS) entry which is preliminary data.</text>
</comment>
<evidence type="ECO:0000256" key="10">
    <source>
        <dbReference type="ARBA" id="ARBA00023237"/>
    </source>
</evidence>
<dbReference type="PANTHER" id="PTHR32552">
    <property type="entry name" value="FERRICHROME IRON RECEPTOR-RELATED"/>
    <property type="match status" value="1"/>
</dbReference>
<sequence>MLMPPTTRLILLLGVGLCFGATPALAADADTEAAEIIVTASIDRYAPRTLAATRTDTPALELPFSVDTVGAALLADRGLVSLTDALRTVSGTNPVGGIGGFNTRFRLRGFVAQTNLRNGYRQGVAWPVSEVQNIERIEVLKGPASMLYGRLEPGGAVNIVTKQPDVARNFGSAGLMVDDDGLVRGTADVNLALGSGIGLRVNGVWENGDGFRDAVANETRYLAPAIALQPGERTRIVIEGEWLDRDGVFDRGLAAAPGLLGLMTDLPPGRFLGDPADNFRNETRTITARLTHEFSDDVLLRMGGGWGRGDARGAYFFPVGGGATVPLLTAGGVLNRRNQITIDREDDASAQLDLVVKARTGGIAHTLLISADWSENSGFSTINRATVNAPVNIFAPVGGALYSPTTAAIVGSRSRADGLGALVQLESA</sequence>
<keyword evidence="4" id="KW-0410">Iron transport</keyword>
<dbReference type="SUPFAM" id="SSF56935">
    <property type="entry name" value="Porins"/>
    <property type="match status" value="1"/>
</dbReference>
<dbReference type="AlphaFoldDB" id="A0A255Y326"/>
<reference evidence="14 15" key="1">
    <citation type="submission" date="2017-07" db="EMBL/GenBank/DDBJ databases">
        <title>Sandarakinorhabdus cyanobacteriorum sp. nov., a novel bacterium isolated from cyanobacterial aggregates in a eutrophic lake.</title>
        <authorList>
            <person name="Cai H."/>
        </authorList>
    </citation>
    <scope>NUCLEOTIDE SEQUENCE [LARGE SCALE GENOMIC DNA]</scope>
    <source>
        <strain evidence="14 15">TH057</strain>
    </source>
</reference>
<keyword evidence="8" id="KW-0406">Ion transport</keyword>
<dbReference type="InterPro" id="IPR036942">
    <property type="entry name" value="Beta-barrel_TonB_sf"/>
</dbReference>
<feature type="signal peptide" evidence="12">
    <location>
        <begin position="1"/>
        <end position="26"/>
    </location>
</feature>
<dbReference type="GO" id="GO:0015344">
    <property type="term" value="F:siderophore uptake transmembrane transporter activity"/>
    <property type="evidence" value="ECO:0007669"/>
    <property type="project" value="TreeGrafter"/>
</dbReference>
<evidence type="ECO:0000256" key="1">
    <source>
        <dbReference type="ARBA" id="ARBA00004571"/>
    </source>
</evidence>
<dbReference type="Proteomes" id="UP000216991">
    <property type="component" value="Unassembled WGS sequence"/>
</dbReference>
<feature type="chain" id="PRO_5013282094" description="TonB-dependent receptor plug domain-containing protein" evidence="12">
    <location>
        <begin position="27"/>
        <end position="428"/>
    </location>
</feature>
<evidence type="ECO:0000256" key="5">
    <source>
        <dbReference type="ARBA" id="ARBA00022692"/>
    </source>
</evidence>
<dbReference type="PROSITE" id="PS52016">
    <property type="entry name" value="TONB_DEPENDENT_REC_3"/>
    <property type="match status" value="1"/>
</dbReference>
<dbReference type="Gene3D" id="2.170.130.10">
    <property type="entry name" value="TonB-dependent receptor, plug domain"/>
    <property type="match status" value="1"/>
</dbReference>
<keyword evidence="2 11" id="KW-0813">Transport</keyword>
<protein>
    <recommendedName>
        <fullName evidence="13">TonB-dependent receptor plug domain-containing protein</fullName>
    </recommendedName>
</protein>
<dbReference type="PANTHER" id="PTHR32552:SF68">
    <property type="entry name" value="FERRICHROME OUTER MEMBRANE TRANSPORTER_PHAGE RECEPTOR"/>
    <property type="match status" value="1"/>
</dbReference>
<evidence type="ECO:0000313" key="15">
    <source>
        <dbReference type="Proteomes" id="UP000216991"/>
    </source>
</evidence>
<evidence type="ECO:0000256" key="11">
    <source>
        <dbReference type="PROSITE-ProRule" id="PRU01360"/>
    </source>
</evidence>
<evidence type="ECO:0000256" key="6">
    <source>
        <dbReference type="ARBA" id="ARBA00022729"/>
    </source>
</evidence>
<name>A0A255Y326_9SPHN</name>
<dbReference type="InterPro" id="IPR012910">
    <property type="entry name" value="Plug_dom"/>
</dbReference>
<keyword evidence="6 12" id="KW-0732">Signal</keyword>
<evidence type="ECO:0000256" key="7">
    <source>
        <dbReference type="ARBA" id="ARBA00023004"/>
    </source>
</evidence>
<dbReference type="OrthoDB" id="9760333at2"/>
<gene>
    <name evidence="14" type="ORF">CHU93_16975</name>
</gene>
<evidence type="ECO:0000256" key="3">
    <source>
        <dbReference type="ARBA" id="ARBA00022452"/>
    </source>
</evidence>
<dbReference type="EMBL" id="NOXT01000130">
    <property type="protein sequence ID" value="OYQ23669.1"/>
    <property type="molecule type" value="Genomic_DNA"/>
</dbReference>
<dbReference type="RefSeq" id="WP_094475322.1">
    <property type="nucleotide sequence ID" value="NZ_NOXT01000130.1"/>
</dbReference>
<evidence type="ECO:0000256" key="12">
    <source>
        <dbReference type="SAM" id="SignalP"/>
    </source>
</evidence>
<accession>A0A255Y326</accession>
<dbReference type="InterPro" id="IPR037066">
    <property type="entry name" value="Plug_dom_sf"/>
</dbReference>
<evidence type="ECO:0000256" key="9">
    <source>
        <dbReference type="ARBA" id="ARBA00023136"/>
    </source>
</evidence>
<keyword evidence="7" id="KW-0408">Iron</keyword>
<comment type="similarity">
    <text evidence="11">Belongs to the TonB-dependent receptor family.</text>
</comment>
<comment type="subcellular location">
    <subcellularLocation>
        <location evidence="1 11">Cell outer membrane</location>
        <topology evidence="1 11">Multi-pass membrane protein</topology>
    </subcellularLocation>
</comment>
<dbReference type="InterPro" id="IPR039426">
    <property type="entry name" value="TonB-dep_rcpt-like"/>
</dbReference>
<evidence type="ECO:0000313" key="14">
    <source>
        <dbReference type="EMBL" id="OYQ23669.1"/>
    </source>
</evidence>
<evidence type="ECO:0000256" key="8">
    <source>
        <dbReference type="ARBA" id="ARBA00023065"/>
    </source>
</evidence>
<proteinExistence type="inferred from homology"/>
<dbReference type="GO" id="GO:0009279">
    <property type="term" value="C:cell outer membrane"/>
    <property type="evidence" value="ECO:0007669"/>
    <property type="project" value="UniProtKB-SubCell"/>
</dbReference>
<evidence type="ECO:0000259" key="13">
    <source>
        <dbReference type="Pfam" id="PF07715"/>
    </source>
</evidence>
<keyword evidence="10 11" id="KW-0998">Cell outer membrane</keyword>
<evidence type="ECO:0000256" key="2">
    <source>
        <dbReference type="ARBA" id="ARBA00022448"/>
    </source>
</evidence>
<keyword evidence="9 11" id="KW-0472">Membrane</keyword>
<dbReference type="Gene3D" id="2.40.170.20">
    <property type="entry name" value="TonB-dependent receptor, beta-barrel domain"/>
    <property type="match status" value="1"/>
</dbReference>
<dbReference type="Pfam" id="PF07715">
    <property type="entry name" value="Plug"/>
    <property type="match status" value="1"/>
</dbReference>
<organism evidence="14 15">
    <name type="scientific">Sandarakinorhabdus cyanobacteriorum</name>
    <dbReference type="NCBI Taxonomy" id="1981098"/>
    <lineage>
        <taxon>Bacteria</taxon>
        <taxon>Pseudomonadati</taxon>
        <taxon>Pseudomonadota</taxon>
        <taxon>Alphaproteobacteria</taxon>
        <taxon>Sphingomonadales</taxon>
        <taxon>Sphingosinicellaceae</taxon>
        <taxon>Sandarakinorhabdus</taxon>
    </lineage>
</organism>
<keyword evidence="3 11" id="KW-1134">Transmembrane beta strand</keyword>
<evidence type="ECO:0000256" key="4">
    <source>
        <dbReference type="ARBA" id="ARBA00022496"/>
    </source>
</evidence>
<keyword evidence="5 11" id="KW-0812">Transmembrane</keyword>
<feature type="domain" description="TonB-dependent receptor plug" evidence="13">
    <location>
        <begin position="60"/>
        <end position="156"/>
    </location>
</feature>
<keyword evidence="15" id="KW-1185">Reference proteome</keyword>